<keyword evidence="2" id="KW-0812">Transmembrane</keyword>
<feature type="compositionally biased region" description="Basic and acidic residues" evidence="1">
    <location>
        <begin position="113"/>
        <end position="129"/>
    </location>
</feature>
<dbReference type="AlphaFoldDB" id="A0A916Q718"/>
<sequence>MTIVFLILKIIGIIILIPLVILAVLLICPIAYRLEAEFDGKPHVKARVRWAFPLFGMKASYEESLDVAVRIFGIPIYRTDPGKWSLLGGGKKDSVVEEAVKEETQKTDSSINPKERFPDSLPEPEHQPGEPEGPVTDILDLAWDEEETEKTVEEAGVLQRKEKPRKKVSERFVDFFRKCYNKWKNILNKLKRLARKGTSILDLLEDEQLRRAAVRIKGYFLRGAGYLMPQKLEGRIVFGLEDPADTGKVLGWIAAAMPLYGDRLDVTPDFTRKIIEGKVLAAGRIRRYKILKLVWDIYRDKDLIRQKDRAVKIVGG</sequence>
<gene>
    <name evidence="3" type="ORF">ANBU17_19410</name>
</gene>
<name>A0A916Q718_9FIRM</name>
<reference evidence="3" key="1">
    <citation type="submission" date="2020-06" db="EMBL/GenBank/DDBJ databases">
        <title>Characterization of fructooligosaccharide metabolism and fructooligosaccharide-degrading enzymes in human commensal butyrate producers.</title>
        <authorList>
            <person name="Tanno H."/>
            <person name="Fujii T."/>
            <person name="Hirano K."/>
            <person name="Maeno S."/>
            <person name="Tonozuka T."/>
            <person name="Sakamoto M."/>
            <person name="Ohkuma M."/>
            <person name="Tochio T."/>
            <person name="Endo A."/>
        </authorList>
    </citation>
    <scope>NUCLEOTIDE SEQUENCE</scope>
    <source>
        <strain evidence="3">JCM 17466</strain>
    </source>
</reference>
<feature type="region of interest" description="Disordered" evidence="1">
    <location>
        <begin position="102"/>
        <end position="134"/>
    </location>
</feature>
<evidence type="ECO:0008006" key="5">
    <source>
        <dbReference type="Google" id="ProtNLM"/>
    </source>
</evidence>
<evidence type="ECO:0000313" key="3">
    <source>
        <dbReference type="EMBL" id="GFO85594.1"/>
    </source>
</evidence>
<dbReference type="Proteomes" id="UP000613208">
    <property type="component" value="Unassembled WGS sequence"/>
</dbReference>
<accession>A0A916Q718</accession>
<keyword evidence="2" id="KW-1133">Transmembrane helix</keyword>
<protein>
    <recommendedName>
        <fullName evidence="5">DUF2953 domain-containing protein</fullName>
    </recommendedName>
</protein>
<dbReference type="Pfam" id="PF11167">
    <property type="entry name" value="DUF2953"/>
    <property type="match status" value="1"/>
</dbReference>
<dbReference type="InterPro" id="IPR021338">
    <property type="entry name" value="DUF2953"/>
</dbReference>
<dbReference type="RefSeq" id="WP_201311295.1">
    <property type="nucleotide sequence ID" value="NZ_BLYI01000043.1"/>
</dbReference>
<comment type="caution">
    <text evidence="3">The sequence shown here is derived from an EMBL/GenBank/DDBJ whole genome shotgun (WGS) entry which is preliminary data.</text>
</comment>
<keyword evidence="2" id="KW-0472">Membrane</keyword>
<evidence type="ECO:0000256" key="1">
    <source>
        <dbReference type="SAM" id="MobiDB-lite"/>
    </source>
</evidence>
<evidence type="ECO:0000256" key="2">
    <source>
        <dbReference type="SAM" id="Phobius"/>
    </source>
</evidence>
<evidence type="ECO:0000313" key="4">
    <source>
        <dbReference type="Proteomes" id="UP000613208"/>
    </source>
</evidence>
<feature type="transmembrane region" description="Helical" evidence="2">
    <location>
        <begin position="6"/>
        <end position="32"/>
    </location>
</feature>
<organism evidence="3 4">
    <name type="scientific">Anaerostipes butyraticus</name>
    <dbReference type="NCBI Taxonomy" id="645466"/>
    <lineage>
        <taxon>Bacteria</taxon>
        <taxon>Bacillati</taxon>
        <taxon>Bacillota</taxon>
        <taxon>Clostridia</taxon>
        <taxon>Lachnospirales</taxon>
        <taxon>Lachnospiraceae</taxon>
        <taxon>Anaerostipes</taxon>
    </lineage>
</organism>
<keyword evidence="4" id="KW-1185">Reference proteome</keyword>
<dbReference type="EMBL" id="BLYI01000043">
    <property type="protein sequence ID" value="GFO85594.1"/>
    <property type="molecule type" value="Genomic_DNA"/>
</dbReference>
<proteinExistence type="predicted"/>